<dbReference type="CDD" id="cd06223">
    <property type="entry name" value="PRTases_typeI"/>
    <property type="match status" value="1"/>
</dbReference>
<dbReference type="OrthoDB" id="9151960at2"/>
<dbReference type="AlphaFoldDB" id="A0A4Y9SS91"/>
<accession>A0A4Y9SS91</accession>
<dbReference type="RefSeq" id="WP_135192115.1">
    <property type="nucleotide sequence ID" value="NZ_SPUM01000149.1"/>
</dbReference>
<name>A0A4Y9SS91_9BURK</name>
<protein>
    <submittedName>
        <fullName evidence="1">Phosphoribosyltransferase</fullName>
    </submittedName>
</protein>
<organism evidence="1 2">
    <name type="scientific">Massilia horti</name>
    <dbReference type="NCBI Taxonomy" id="2562153"/>
    <lineage>
        <taxon>Bacteria</taxon>
        <taxon>Pseudomonadati</taxon>
        <taxon>Pseudomonadota</taxon>
        <taxon>Betaproteobacteria</taxon>
        <taxon>Burkholderiales</taxon>
        <taxon>Oxalobacteraceae</taxon>
        <taxon>Telluria group</taxon>
        <taxon>Massilia</taxon>
    </lineage>
</organism>
<keyword evidence="1" id="KW-0328">Glycosyltransferase</keyword>
<gene>
    <name evidence="1" type="ORF">E4O92_23755</name>
</gene>
<keyword evidence="1" id="KW-0808">Transferase</keyword>
<sequence length="238" mass="25026">MAAKASRSPWEQGFPPVFIHAPRLEVTTHPWFVAARTGDVDAAALLVADTLSGEVTDRLAQLGEGKNPILAAVHARKLEGLSVVGAVLASGLQQLLGWEMDTELVQANIVDHHGDIGISRLACQAVFDGFVQAGRAYVLVDDFIGLGGTMANLRGHILRHGGQVLGATVLTGKPAAAALVPDAATLLEARSKHGSIESWWRDQFGFGFDCLTAAEAGFVVGNKDSADLRARIEALGCA</sequence>
<comment type="caution">
    <text evidence="1">The sequence shown here is derived from an EMBL/GenBank/DDBJ whole genome shotgun (WGS) entry which is preliminary data.</text>
</comment>
<dbReference type="SUPFAM" id="SSF53271">
    <property type="entry name" value="PRTase-like"/>
    <property type="match status" value="1"/>
</dbReference>
<dbReference type="GO" id="GO:0016757">
    <property type="term" value="F:glycosyltransferase activity"/>
    <property type="evidence" value="ECO:0007669"/>
    <property type="project" value="UniProtKB-KW"/>
</dbReference>
<dbReference type="InterPro" id="IPR029057">
    <property type="entry name" value="PRTase-like"/>
</dbReference>
<dbReference type="EMBL" id="SPUM01000149">
    <property type="protein sequence ID" value="TFW27523.1"/>
    <property type="molecule type" value="Genomic_DNA"/>
</dbReference>
<dbReference type="InterPro" id="IPR000836">
    <property type="entry name" value="PRTase_dom"/>
</dbReference>
<proteinExistence type="predicted"/>
<evidence type="ECO:0000313" key="1">
    <source>
        <dbReference type="EMBL" id="TFW27523.1"/>
    </source>
</evidence>
<evidence type="ECO:0000313" key="2">
    <source>
        <dbReference type="Proteomes" id="UP000297258"/>
    </source>
</evidence>
<keyword evidence="2" id="KW-1185">Reference proteome</keyword>
<reference evidence="1 2" key="1">
    <citation type="submission" date="2019-03" db="EMBL/GenBank/DDBJ databases">
        <title>Draft genome of Massilia hortus sp. nov., a novel bacterial species of the Oxalobacteraceae family.</title>
        <authorList>
            <person name="Peta V."/>
            <person name="Raths R."/>
            <person name="Bucking H."/>
        </authorList>
    </citation>
    <scope>NUCLEOTIDE SEQUENCE [LARGE SCALE GENOMIC DNA]</scope>
    <source>
        <strain evidence="1 2">ONC3</strain>
    </source>
</reference>
<dbReference type="Gene3D" id="3.40.50.2020">
    <property type="match status" value="1"/>
</dbReference>
<dbReference type="Proteomes" id="UP000297258">
    <property type="component" value="Unassembled WGS sequence"/>
</dbReference>